<dbReference type="AlphaFoldDB" id="X5M6T3"/>
<gene>
    <name evidence="4" type="ORF">BN1012_Phect554</name>
</gene>
<dbReference type="InterPro" id="IPR048342">
    <property type="entry name" value="DUF1285_C"/>
</dbReference>
<dbReference type="Proteomes" id="UP000032160">
    <property type="component" value="Chromosome I"/>
</dbReference>
<proteinExistence type="predicted"/>
<feature type="domain" description="DUF1285" evidence="2">
    <location>
        <begin position="15"/>
        <end position="82"/>
    </location>
</feature>
<evidence type="ECO:0000259" key="3">
    <source>
        <dbReference type="Pfam" id="PF21028"/>
    </source>
</evidence>
<dbReference type="Gene3D" id="3.10.540.10">
    <property type="entry name" value="duf1285 like domain"/>
    <property type="match status" value="1"/>
</dbReference>
<dbReference type="InterPro" id="IPR023361">
    <property type="entry name" value="DUF1285_beta_roll_sf"/>
</dbReference>
<protein>
    <submittedName>
        <fullName evidence="4">FIG003620: Proteophosphoglycan</fullName>
    </submittedName>
</protein>
<accession>X5M6T3</accession>
<evidence type="ECO:0000256" key="1">
    <source>
        <dbReference type="SAM" id="MobiDB-lite"/>
    </source>
</evidence>
<dbReference type="STRING" id="1458461.BN1012_Phect554"/>
<dbReference type="InterPro" id="IPR010707">
    <property type="entry name" value="DUF1285"/>
</dbReference>
<evidence type="ECO:0000313" key="5">
    <source>
        <dbReference type="Proteomes" id="UP000032160"/>
    </source>
</evidence>
<sequence length="190" mass="21101">MGLKEAELASKSGLPPVDKWHPERKHSIDMRIARDGSWHYQGSEISRAKLVKLFASILIREEDGSYHLVTPVEQAQITVEDVPFVIVAMQKAGEGTQQTLAFTTSIGDVVVAGLDHALRFELDPQTDEPAPYVHIRGDGGRALEARINRAVYYDLVDLGTTYSVDGEDWFGVWSGNVFFKMQRAAELGVE</sequence>
<dbReference type="Pfam" id="PF06938">
    <property type="entry name" value="DUF1285_N"/>
    <property type="match status" value="1"/>
</dbReference>
<dbReference type="Pfam" id="PF21028">
    <property type="entry name" value="DUF1285_C"/>
    <property type="match status" value="1"/>
</dbReference>
<keyword evidence="5" id="KW-1185">Reference proteome</keyword>
<dbReference type="Gene3D" id="2.20.70.10">
    <property type="match status" value="1"/>
</dbReference>
<dbReference type="KEGG" id="pect:BN1012_Phect554"/>
<name>X5M6T3_9HYPH</name>
<organism evidence="4 5">
    <name type="scientific">Candidatus Phaeomarinibacter ectocarpi</name>
    <dbReference type="NCBI Taxonomy" id="1458461"/>
    <lineage>
        <taxon>Bacteria</taxon>
        <taxon>Pseudomonadati</taxon>
        <taxon>Pseudomonadota</taxon>
        <taxon>Alphaproteobacteria</taxon>
        <taxon>Hyphomicrobiales</taxon>
        <taxon>Parvibaculaceae</taxon>
        <taxon>Candidatus Phaeomarinibacter</taxon>
    </lineage>
</organism>
<reference evidence="4 5" key="1">
    <citation type="journal article" date="2014" name="Front. Genet.">
        <title>Genome and metabolic network of "Candidatus Phaeomarinobacter ectocarpi" Ec32, a new candidate genus of Alphaproteobacteria frequently associated with brown algae.</title>
        <authorList>
            <person name="Dittami S.M."/>
            <person name="Barbeyron T."/>
            <person name="Boyen C."/>
            <person name="Cambefort J."/>
            <person name="Collet G."/>
            <person name="Delage L."/>
            <person name="Gobet A."/>
            <person name="Groisillier A."/>
            <person name="Leblanc C."/>
            <person name="Michel G."/>
            <person name="Scornet D."/>
            <person name="Siegel A."/>
            <person name="Tapia J.E."/>
            <person name="Tonon T."/>
        </authorList>
    </citation>
    <scope>NUCLEOTIDE SEQUENCE [LARGE SCALE GENOMIC DNA]</scope>
    <source>
        <strain evidence="4 5">Ec32</strain>
    </source>
</reference>
<feature type="domain" description="DUF1285" evidence="3">
    <location>
        <begin position="83"/>
        <end position="181"/>
    </location>
</feature>
<dbReference type="InterPro" id="IPR048341">
    <property type="entry name" value="DUF1285_N"/>
</dbReference>
<feature type="region of interest" description="Disordered" evidence="1">
    <location>
        <begin position="1"/>
        <end position="21"/>
    </location>
</feature>
<dbReference type="OrthoDB" id="3078366at2"/>
<evidence type="ECO:0000259" key="2">
    <source>
        <dbReference type="Pfam" id="PF06938"/>
    </source>
</evidence>
<dbReference type="EMBL" id="HG966617">
    <property type="protein sequence ID" value="CDO58768.2"/>
    <property type="molecule type" value="Genomic_DNA"/>
</dbReference>
<dbReference type="PIRSF" id="PIRSF029557">
    <property type="entry name" value="UCP029557"/>
    <property type="match status" value="1"/>
</dbReference>
<dbReference type="HOGENOM" id="CLU_096796_1_0_5"/>
<dbReference type="Gene3D" id="2.30.270.10">
    <property type="entry name" value="duf1285 protein"/>
    <property type="match status" value="1"/>
</dbReference>
<evidence type="ECO:0000313" key="4">
    <source>
        <dbReference type="EMBL" id="CDO58768.2"/>
    </source>
</evidence>